<feature type="transmembrane region" description="Helical" evidence="1">
    <location>
        <begin position="28"/>
        <end position="48"/>
    </location>
</feature>
<gene>
    <name evidence="2" type="ORF">KS4_33580</name>
</gene>
<dbReference type="AlphaFoldDB" id="A0A517YYK3"/>
<accession>A0A517YYK3</accession>
<name>A0A517YYK3_9BACT</name>
<evidence type="ECO:0000256" key="1">
    <source>
        <dbReference type="SAM" id="Phobius"/>
    </source>
</evidence>
<sequence length="205" mass="23522">MRTKKQKRRVKKGQRGQGVDRWWKKKRWWGAMCLGLVLMTLCGWVLMWELAKPGLPKDAGEAMRELNSESMMYLDRDEYESYMRKTDELFRGMSLADQKRLVKEHGLLGAELYGEWKMVQHGRSFAFAKTKAERDQAVLGYMREMEAMSRDWGEETEAAMNGEDGGSGEWWGLGTTAQEDAYMAALDEAVAERMGVDADPLGMGW</sequence>
<evidence type="ECO:0000313" key="3">
    <source>
        <dbReference type="Proteomes" id="UP000317369"/>
    </source>
</evidence>
<protein>
    <submittedName>
        <fullName evidence="2">Uncharacterized protein</fullName>
    </submittedName>
</protein>
<proteinExistence type="predicted"/>
<keyword evidence="1" id="KW-1133">Transmembrane helix</keyword>
<keyword evidence="3" id="KW-1185">Reference proteome</keyword>
<keyword evidence="1" id="KW-0472">Membrane</keyword>
<evidence type="ECO:0000313" key="2">
    <source>
        <dbReference type="EMBL" id="QDU35277.1"/>
    </source>
</evidence>
<dbReference type="RefSeq" id="WP_145080368.1">
    <property type="nucleotide sequence ID" value="NZ_CP036425.1"/>
</dbReference>
<dbReference type="KEGG" id="pcor:KS4_33580"/>
<dbReference type="EMBL" id="CP036425">
    <property type="protein sequence ID" value="QDU35277.1"/>
    <property type="molecule type" value="Genomic_DNA"/>
</dbReference>
<keyword evidence="1" id="KW-0812">Transmembrane</keyword>
<dbReference type="Proteomes" id="UP000317369">
    <property type="component" value="Chromosome"/>
</dbReference>
<reference evidence="2 3" key="1">
    <citation type="submission" date="2019-02" db="EMBL/GenBank/DDBJ databases">
        <title>Deep-cultivation of Planctomycetes and their phenomic and genomic characterization uncovers novel biology.</title>
        <authorList>
            <person name="Wiegand S."/>
            <person name="Jogler M."/>
            <person name="Boedeker C."/>
            <person name="Pinto D."/>
            <person name="Vollmers J."/>
            <person name="Rivas-Marin E."/>
            <person name="Kohn T."/>
            <person name="Peeters S.H."/>
            <person name="Heuer A."/>
            <person name="Rast P."/>
            <person name="Oberbeckmann S."/>
            <person name="Bunk B."/>
            <person name="Jeske O."/>
            <person name="Meyerdierks A."/>
            <person name="Storesund J.E."/>
            <person name="Kallscheuer N."/>
            <person name="Luecker S."/>
            <person name="Lage O.M."/>
            <person name="Pohl T."/>
            <person name="Merkel B.J."/>
            <person name="Hornburger P."/>
            <person name="Mueller R.-W."/>
            <person name="Bruemmer F."/>
            <person name="Labrenz M."/>
            <person name="Spormann A.M."/>
            <person name="Op den Camp H."/>
            <person name="Overmann J."/>
            <person name="Amann R."/>
            <person name="Jetten M.S.M."/>
            <person name="Mascher T."/>
            <person name="Medema M.H."/>
            <person name="Devos D.P."/>
            <person name="Kaster A.-K."/>
            <person name="Ovreas L."/>
            <person name="Rohde M."/>
            <person name="Galperin M.Y."/>
            <person name="Jogler C."/>
        </authorList>
    </citation>
    <scope>NUCLEOTIDE SEQUENCE [LARGE SCALE GENOMIC DNA]</scope>
    <source>
        <strain evidence="2 3">KS4</strain>
    </source>
</reference>
<organism evidence="2 3">
    <name type="scientific">Poriferisphaera corsica</name>
    <dbReference type="NCBI Taxonomy" id="2528020"/>
    <lineage>
        <taxon>Bacteria</taxon>
        <taxon>Pseudomonadati</taxon>
        <taxon>Planctomycetota</taxon>
        <taxon>Phycisphaerae</taxon>
        <taxon>Phycisphaerales</taxon>
        <taxon>Phycisphaeraceae</taxon>
        <taxon>Poriferisphaera</taxon>
    </lineage>
</organism>